<comment type="catalytic activity">
    <reaction evidence="10">
        <text>O-phospho-L-seryl-[protein] + alpha-D-glucose 1-phosphate = alpha-D-glucose 1,6-bisphosphate + L-seryl-[protein]</text>
        <dbReference type="Rhea" id="RHEA:68748"/>
        <dbReference type="Rhea" id="RHEA-COMP:9863"/>
        <dbReference type="Rhea" id="RHEA-COMP:11604"/>
        <dbReference type="ChEBI" id="CHEBI:29999"/>
        <dbReference type="ChEBI" id="CHEBI:58392"/>
        <dbReference type="ChEBI" id="CHEBI:58601"/>
        <dbReference type="ChEBI" id="CHEBI:83421"/>
    </reaction>
</comment>
<evidence type="ECO:0000256" key="1">
    <source>
        <dbReference type="ARBA" id="ARBA00000443"/>
    </source>
</evidence>
<evidence type="ECO:0000256" key="5">
    <source>
        <dbReference type="ARBA" id="ARBA00012728"/>
    </source>
</evidence>
<evidence type="ECO:0000256" key="2">
    <source>
        <dbReference type="ARBA" id="ARBA00001946"/>
    </source>
</evidence>
<comment type="cofactor">
    <cofactor evidence="2">
        <name>Mg(2+)</name>
        <dbReference type="ChEBI" id="CHEBI:18420"/>
    </cofactor>
</comment>
<dbReference type="Gene3D" id="2.60.40.150">
    <property type="entry name" value="C2 domain"/>
    <property type="match status" value="1"/>
</dbReference>
<evidence type="ECO:0000256" key="3">
    <source>
        <dbReference type="ARBA" id="ARBA00010231"/>
    </source>
</evidence>
<dbReference type="EMBL" id="JAATIQ010000040">
    <property type="protein sequence ID" value="KAF4395430.1"/>
    <property type="molecule type" value="Genomic_DNA"/>
</dbReference>
<dbReference type="GO" id="GO:0009570">
    <property type="term" value="C:chloroplast stroma"/>
    <property type="evidence" value="ECO:0007669"/>
    <property type="project" value="TreeGrafter"/>
</dbReference>
<dbReference type="SUPFAM" id="SSF53738">
    <property type="entry name" value="Phosphoglucomutase, first 3 domains"/>
    <property type="match status" value="3"/>
</dbReference>
<evidence type="ECO:0000259" key="11">
    <source>
        <dbReference type="PROSITE" id="PS50004"/>
    </source>
</evidence>
<comment type="catalytic activity">
    <reaction evidence="9">
        <text>alpha-D-glucose 1,6-bisphosphate + L-seryl-[protein] = O-phospho-L-seryl-[protein] + alpha-D-glucose 6-phosphate</text>
        <dbReference type="Rhea" id="RHEA:68752"/>
        <dbReference type="Rhea" id="RHEA-COMP:9863"/>
        <dbReference type="Rhea" id="RHEA-COMP:11604"/>
        <dbReference type="ChEBI" id="CHEBI:29999"/>
        <dbReference type="ChEBI" id="CHEBI:58225"/>
        <dbReference type="ChEBI" id="CHEBI:58392"/>
        <dbReference type="ChEBI" id="CHEBI:83421"/>
    </reaction>
</comment>
<comment type="caution">
    <text evidence="12">The sequence shown here is derived from an EMBL/GenBank/DDBJ whole genome shotgun (WGS) entry which is preliminary data.</text>
</comment>
<dbReference type="InterPro" id="IPR035892">
    <property type="entry name" value="C2_domain_sf"/>
</dbReference>
<dbReference type="GO" id="GO:0006006">
    <property type="term" value="P:glucose metabolic process"/>
    <property type="evidence" value="ECO:0007669"/>
    <property type="project" value="UniProtKB-KW"/>
</dbReference>
<dbReference type="Gene3D" id="3.40.120.10">
    <property type="entry name" value="Alpha-D-Glucose-1,6-Bisphosphate, subunit A, domain 3"/>
    <property type="match status" value="3"/>
</dbReference>
<keyword evidence="13" id="KW-1185">Reference proteome</keyword>
<gene>
    <name evidence="12" type="ORF">G4B88_010894</name>
</gene>
<evidence type="ECO:0000256" key="6">
    <source>
        <dbReference type="ARBA" id="ARBA00022526"/>
    </source>
</evidence>
<dbReference type="Pfam" id="PF02880">
    <property type="entry name" value="PGM_PMM_III"/>
    <property type="match status" value="1"/>
</dbReference>
<proteinExistence type="inferred from homology"/>
<keyword evidence="6" id="KW-0313">Glucose metabolism</keyword>
<comment type="subunit">
    <text evidence="4">Monomer.</text>
</comment>
<dbReference type="FunFam" id="3.40.120.10:FF:000010">
    <property type="entry name" value="phosphomannomutase/phosphoglucomutase isoform X1"/>
    <property type="match status" value="1"/>
</dbReference>
<dbReference type="InterPro" id="IPR005845">
    <property type="entry name" value="A-D-PHexomutase_a/b/a-II"/>
</dbReference>
<dbReference type="SMART" id="SM00239">
    <property type="entry name" value="C2"/>
    <property type="match status" value="1"/>
</dbReference>
<dbReference type="Pfam" id="PF02878">
    <property type="entry name" value="PGM_PMM_I"/>
    <property type="match status" value="1"/>
</dbReference>
<dbReference type="GO" id="GO:0004614">
    <property type="term" value="F:phosphoglucomutase activity"/>
    <property type="evidence" value="ECO:0007669"/>
    <property type="project" value="UniProtKB-EC"/>
</dbReference>
<dbReference type="PRINTS" id="PR00509">
    <property type="entry name" value="PGMPMM"/>
</dbReference>
<dbReference type="AlphaFoldDB" id="A0A7J6HLL9"/>
<organism evidence="12 13">
    <name type="scientific">Cannabis sativa</name>
    <name type="common">Hemp</name>
    <name type="synonym">Marijuana</name>
    <dbReference type="NCBI Taxonomy" id="3483"/>
    <lineage>
        <taxon>Eukaryota</taxon>
        <taxon>Viridiplantae</taxon>
        <taxon>Streptophyta</taxon>
        <taxon>Embryophyta</taxon>
        <taxon>Tracheophyta</taxon>
        <taxon>Spermatophyta</taxon>
        <taxon>Magnoliopsida</taxon>
        <taxon>eudicotyledons</taxon>
        <taxon>Gunneridae</taxon>
        <taxon>Pentapetalae</taxon>
        <taxon>rosids</taxon>
        <taxon>fabids</taxon>
        <taxon>Rosales</taxon>
        <taxon>Cannabaceae</taxon>
        <taxon>Cannabis</taxon>
    </lineage>
</organism>
<dbReference type="InterPro" id="IPR050060">
    <property type="entry name" value="Phosphoglucosamine_mutase"/>
</dbReference>
<evidence type="ECO:0000256" key="7">
    <source>
        <dbReference type="ARBA" id="ARBA00022553"/>
    </source>
</evidence>
<dbReference type="InterPro" id="IPR005846">
    <property type="entry name" value="A-D-PHexomutase_a/b/a-III"/>
</dbReference>
<comment type="similarity">
    <text evidence="3">Belongs to the phosphohexose mutase family.</text>
</comment>
<evidence type="ECO:0000313" key="13">
    <source>
        <dbReference type="Proteomes" id="UP000583929"/>
    </source>
</evidence>
<name>A0A7J6HLL9_CANSA</name>
<dbReference type="CDD" id="cd04038">
    <property type="entry name" value="C2_ArfGAP"/>
    <property type="match status" value="1"/>
</dbReference>
<evidence type="ECO:0000256" key="4">
    <source>
        <dbReference type="ARBA" id="ARBA00011245"/>
    </source>
</evidence>
<dbReference type="InterPro" id="IPR005844">
    <property type="entry name" value="A-D-PHexomutase_a/b/a-I"/>
</dbReference>
<dbReference type="InterPro" id="IPR000008">
    <property type="entry name" value="C2_dom"/>
</dbReference>
<accession>A0A7J6HLL9</accession>
<dbReference type="Pfam" id="PF02879">
    <property type="entry name" value="PGM_PMM_II"/>
    <property type="match status" value="1"/>
</dbReference>
<dbReference type="InterPro" id="IPR005841">
    <property type="entry name" value="Alpha-D-phosphohexomutase_SF"/>
</dbReference>
<dbReference type="GO" id="GO:0004615">
    <property type="term" value="F:phosphomannomutase activity"/>
    <property type="evidence" value="ECO:0007669"/>
    <property type="project" value="TreeGrafter"/>
</dbReference>
<protein>
    <recommendedName>
        <fullName evidence="5">phosphoglucomutase (alpha-D-glucose-1,6-bisphosphate-dependent)</fullName>
        <ecNumber evidence="5">5.4.2.2</ecNumber>
    </recommendedName>
</protein>
<dbReference type="PANTHER" id="PTHR42946:SF2">
    <property type="entry name" value="PHOSPHOGLUCOMUTASE (ALPHA-D-GLUCOSE-1,6-BISPHOSPHATE-DEPENDENT)"/>
    <property type="match status" value="1"/>
</dbReference>
<reference evidence="12 13" key="1">
    <citation type="journal article" date="2020" name="bioRxiv">
        <title>Sequence and annotation of 42 cannabis genomes reveals extensive copy number variation in cannabinoid synthesis and pathogen resistance genes.</title>
        <authorList>
            <person name="Mckernan K.J."/>
            <person name="Helbert Y."/>
            <person name="Kane L.T."/>
            <person name="Ebling H."/>
            <person name="Zhang L."/>
            <person name="Liu B."/>
            <person name="Eaton Z."/>
            <person name="Mclaughlin S."/>
            <person name="Kingan S."/>
            <person name="Baybayan P."/>
            <person name="Concepcion G."/>
            <person name="Jordan M."/>
            <person name="Riva A."/>
            <person name="Barbazuk W."/>
            <person name="Harkins T."/>
        </authorList>
    </citation>
    <scope>NUCLEOTIDE SEQUENCE [LARGE SCALE GENOMIC DNA]</scope>
    <source>
        <strain evidence="13">cv. Jamaican Lion 4</strain>
        <tissue evidence="12">Leaf</tissue>
    </source>
</reference>
<dbReference type="EC" id="5.4.2.2" evidence="5"/>
<feature type="domain" description="C2" evidence="11">
    <location>
        <begin position="1"/>
        <end position="105"/>
    </location>
</feature>
<keyword evidence="8" id="KW-0119">Carbohydrate metabolism</keyword>
<evidence type="ECO:0000256" key="8">
    <source>
        <dbReference type="ARBA" id="ARBA00023277"/>
    </source>
</evidence>
<evidence type="ECO:0000256" key="9">
    <source>
        <dbReference type="ARBA" id="ARBA00049318"/>
    </source>
</evidence>
<dbReference type="Proteomes" id="UP000583929">
    <property type="component" value="Unassembled WGS sequence"/>
</dbReference>
<sequence>MEKNMLGLLRIRVKKGLNLAVRDTLSSDPYVVVTMGNQKLKTRVVKNNCNPEWNDELTLSVTCLDTPITLTVYDKDTFTGDDRMGDADIDLKPYIECLKMGLKNLPEGCVVKRVQPTKQNCLSDESPCVWEAGKIVQDMCLRLRNVECGEIFVQIQWIDIPAKLNDNEVVVVDEEMDKIRRLQNGSDVRGVALEGEKGRAVDLTPAAVEAISESFGEWVVAGLKQSSNSNSNSNSNGNSNSSDEVVKVSLGKDPRVTGPLLSGAVFAGLSRAGCAAFDMGLATTPACFMSTVLLPFSFDASIMMTASHLPYTRNGLKFFTKKGGLSSPQVEEICEKAALKYANRLTKVSTMLTYRPKSVNFMSAYATHLREIIKQRINHPLHYDTPLQGFQIIVNAGNGSGGFFTWDVLDKLGADTFGSLHLNPDGMFPNHIPNPEDKIAMAMTRAAVLNNTADLGIVFDTDVDRSGVVDNKGNPINGDKLIALMSAIVLREHPGTTIVTDARTSMALTRFITAKGGHHCLYRVGYRNVIDKGAYMVVKIIIEMVRMKLEGSEEGIGSLIKDLEEPLESIELRMNIISQPKDAKAKGIEAIETFRQFIEEGKLEGWELDACGDCWVSEGCLVDSNDDPAAIDAHMYRFLMASGIHKVVDISQIEKYEKNGQVN</sequence>
<comment type="catalytic activity">
    <reaction evidence="1">
        <text>alpha-D-glucose 1-phosphate = alpha-D-glucose 6-phosphate</text>
        <dbReference type="Rhea" id="RHEA:23536"/>
        <dbReference type="ChEBI" id="CHEBI:58225"/>
        <dbReference type="ChEBI" id="CHEBI:58601"/>
        <dbReference type="EC" id="5.4.2.2"/>
    </reaction>
</comment>
<dbReference type="PANTHER" id="PTHR42946">
    <property type="entry name" value="PHOSPHOHEXOSE MUTASE"/>
    <property type="match status" value="1"/>
</dbReference>
<dbReference type="InterPro" id="IPR016055">
    <property type="entry name" value="A-D-PHexomutase_a/b/a-I/II/III"/>
</dbReference>
<evidence type="ECO:0000256" key="10">
    <source>
        <dbReference type="ARBA" id="ARBA00049409"/>
    </source>
</evidence>
<dbReference type="PROSITE" id="PS50004">
    <property type="entry name" value="C2"/>
    <property type="match status" value="1"/>
</dbReference>
<evidence type="ECO:0000313" key="12">
    <source>
        <dbReference type="EMBL" id="KAF4395430.1"/>
    </source>
</evidence>
<keyword evidence="7" id="KW-0597">Phosphoprotein</keyword>
<dbReference type="Pfam" id="PF00168">
    <property type="entry name" value="C2"/>
    <property type="match status" value="1"/>
</dbReference>
<dbReference type="SUPFAM" id="SSF49562">
    <property type="entry name" value="C2 domain (Calcium/lipid-binding domain, CaLB)"/>
    <property type="match status" value="1"/>
</dbReference>